<name>A0ABS7D906_9BACL</name>
<dbReference type="PANTHER" id="PTHR43617:SF20">
    <property type="entry name" value="N-ALPHA-ACETYLTRANSFERASE RIMI"/>
    <property type="match status" value="1"/>
</dbReference>
<evidence type="ECO:0000313" key="3">
    <source>
        <dbReference type="Proteomes" id="UP000812277"/>
    </source>
</evidence>
<feature type="domain" description="N-acetyltransferase" evidence="1">
    <location>
        <begin position="2"/>
        <end position="152"/>
    </location>
</feature>
<dbReference type="PANTHER" id="PTHR43617">
    <property type="entry name" value="L-AMINO ACID N-ACETYLTRANSFERASE"/>
    <property type="match status" value="1"/>
</dbReference>
<sequence length="153" mass="17524">MMEIIRASREDAEQLLALQKLCFRNEAERLNNFDIPPMLQTLPEIIEEFNSHFFLKSVEDGAIIGSVRAYEADGNCYIGKLIVHPESQNKGIGAALMKQIEQAFSHVKRYELFTGADSGKTIHLYNKLGYRSYSIKQINDQLSFVYMEKLNKS</sequence>
<protein>
    <submittedName>
        <fullName evidence="2">GNAT family N-acetyltransferase</fullName>
    </submittedName>
</protein>
<dbReference type="InterPro" id="IPR016181">
    <property type="entry name" value="Acyl_CoA_acyltransferase"/>
</dbReference>
<dbReference type="CDD" id="cd04301">
    <property type="entry name" value="NAT_SF"/>
    <property type="match status" value="1"/>
</dbReference>
<dbReference type="Pfam" id="PF00583">
    <property type="entry name" value="Acetyltransf_1"/>
    <property type="match status" value="1"/>
</dbReference>
<evidence type="ECO:0000259" key="1">
    <source>
        <dbReference type="PROSITE" id="PS51186"/>
    </source>
</evidence>
<proteinExistence type="predicted"/>
<dbReference type="InterPro" id="IPR050276">
    <property type="entry name" value="MshD_Acetyltransferase"/>
</dbReference>
<dbReference type="PROSITE" id="PS51186">
    <property type="entry name" value="GNAT"/>
    <property type="match status" value="1"/>
</dbReference>
<organism evidence="2 3">
    <name type="scientific">Paenibacillus oenotherae</name>
    <dbReference type="NCBI Taxonomy" id="1435645"/>
    <lineage>
        <taxon>Bacteria</taxon>
        <taxon>Bacillati</taxon>
        <taxon>Bacillota</taxon>
        <taxon>Bacilli</taxon>
        <taxon>Bacillales</taxon>
        <taxon>Paenibacillaceae</taxon>
        <taxon>Paenibacillus</taxon>
    </lineage>
</organism>
<dbReference type="InterPro" id="IPR000182">
    <property type="entry name" value="GNAT_dom"/>
</dbReference>
<dbReference type="SUPFAM" id="SSF55729">
    <property type="entry name" value="Acyl-CoA N-acyltransferases (Nat)"/>
    <property type="match status" value="1"/>
</dbReference>
<dbReference type="EMBL" id="JAHZIJ010000012">
    <property type="protein sequence ID" value="MBW7476356.1"/>
    <property type="molecule type" value="Genomic_DNA"/>
</dbReference>
<dbReference type="Gene3D" id="3.40.630.30">
    <property type="match status" value="1"/>
</dbReference>
<gene>
    <name evidence="2" type="ORF">K0T92_16605</name>
</gene>
<comment type="caution">
    <text evidence="2">The sequence shown here is derived from an EMBL/GenBank/DDBJ whole genome shotgun (WGS) entry which is preliminary data.</text>
</comment>
<keyword evidence="3" id="KW-1185">Reference proteome</keyword>
<dbReference type="Proteomes" id="UP000812277">
    <property type="component" value="Unassembled WGS sequence"/>
</dbReference>
<evidence type="ECO:0000313" key="2">
    <source>
        <dbReference type="EMBL" id="MBW7476356.1"/>
    </source>
</evidence>
<accession>A0ABS7D906</accession>
<reference evidence="2 3" key="1">
    <citation type="submission" date="2021-07" db="EMBL/GenBank/DDBJ databases">
        <title>Paenibacillus radiodurans sp. nov., isolated from the southeastern edge of Tengger Desert.</title>
        <authorList>
            <person name="Zhang G."/>
        </authorList>
    </citation>
    <scope>NUCLEOTIDE SEQUENCE [LARGE SCALE GENOMIC DNA]</scope>
    <source>
        <strain evidence="2 3">DT7-4</strain>
    </source>
</reference>